<dbReference type="EMBL" id="CP017244">
    <property type="protein sequence ID" value="APO79873.1"/>
    <property type="molecule type" value="Genomic_DNA"/>
</dbReference>
<organism evidence="1 2">
    <name type="scientific">Rhizobium etli 8C-3</name>
    <dbReference type="NCBI Taxonomy" id="538025"/>
    <lineage>
        <taxon>Bacteria</taxon>
        <taxon>Pseudomonadati</taxon>
        <taxon>Pseudomonadota</taxon>
        <taxon>Alphaproteobacteria</taxon>
        <taxon>Hyphomicrobiales</taxon>
        <taxon>Rhizobiaceae</taxon>
        <taxon>Rhizobium/Agrobacterium group</taxon>
        <taxon>Rhizobium</taxon>
    </lineage>
</organism>
<sequence length="72" mass="7442">MGFAVGFVPKTPRDDEPGSLLAQSLSGAACWRARLSGHLAAAHVGSARTGEPIGIPAERLEKGALYPEALTI</sequence>
<proteinExistence type="predicted"/>
<keyword evidence="1" id="KW-0614">Plasmid</keyword>
<gene>
    <name evidence="1" type="ORF">AM571_PC02147</name>
</gene>
<dbReference type="Proteomes" id="UP000185109">
    <property type="component" value="Plasmid pRsp8C3c"/>
</dbReference>
<reference evidence="1 2" key="1">
    <citation type="submission" date="2016-09" db="EMBL/GenBank/DDBJ databases">
        <title>The complete genome sequences of Rhizobium gallicum, symbiovars gallicum and phaseoli, symbionts associated to common bean (Phaseolus vulgaris).</title>
        <authorList>
            <person name="Bustos P."/>
            <person name="Santamaria R.I."/>
            <person name="Perez-Carrascal O.M."/>
            <person name="Juarez S."/>
            <person name="Lozano L."/>
            <person name="Martinez-Flores I."/>
            <person name="Martinez-Romero E."/>
            <person name="Cevallos M."/>
            <person name="Romero D."/>
            <person name="Davila G."/>
            <person name="Gonzalez V."/>
        </authorList>
    </citation>
    <scope>NUCLEOTIDE SEQUENCE [LARGE SCALE GENOMIC DNA]</scope>
    <source>
        <strain evidence="1 2">8C-3</strain>
        <plasmid evidence="2">Plasmid prsp8c3c</plasmid>
    </source>
</reference>
<protein>
    <submittedName>
        <fullName evidence="1">Uncharacterized protein</fullName>
    </submittedName>
</protein>
<name>A0A1L5PI87_RHIET</name>
<accession>A0A1L5PI87</accession>
<dbReference type="AlphaFoldDB" id="A0A1L5PI87"/>
<evidence type="ECO:0000313" key="1">
    <source>
        <dbReference type="EMBL" id="APO79873.1"/>
    </source>
</evidence>
<geneLocation type="plasmid" evidence="2">
    <name>prsp8c3c</name>
</geneLocation>
<evidence type="ECO:0000313" key="2">
    <source>
        <dbReference type="Proteomes" id="UP000185109"/>
    </source>
</evidence>